<gene>
    <name evidence="1" type="primary">lptC</name>
    <name evidence="1" type="ORF">FEF65_05645</name>
</gene>
<dbReference type="GO" id="GO:0015221">
    <property type="term" value="F:lipopolysaccharide transmembrane transporter activity"/>
    <property type="evidence" value="ECO:0007669"/>
    <property type="project" value="InterPro"/>
</dbReference>
<keyword evidence="2" id="KW-1185">Reference proteome</keyword>
<dbReference type="GO" id="GO:0005886">
    <property type="term" value="C:plasma membrane"/>
    <property type="evidence" value="ECO:0007669"/>
    <property type="project" value="InterPro"/>
</dbReference>
<sequence length="190" mass="21425">MNTIVWRWLKWGSLLVAAGSVAVAVFMVTTAGPGKPADDKSSGKPNTEVDSPVLVERKDGRVIWQLRASEATQQLDGQMHLIKPLLRLYTESGKEVLINGDQAWFSPVARDIRFQDHVTVVYETWTLTTRNLIYDSTHDQIKVPDPFEIHGKTITAKGKDMTLKRQSEEIEVNQGIWIEDTDPQWQGVTP</sequence>
<evidence type="ECO:0000313" key="1">
    <source>
        <dbReference type="EMBL" id="TLS67929.1"/>
    </source>
</evidence>
<comment type="caution">
    <text evidence="1">The sequence shown here is derived from an EMBL/GenBank/DDBJ whole genome shotgun (WGS) entry which is preliminary data.</text>
</comment>
<protein>
    <submittedName>
        <fullName evidence="1">LPS export ABC transporter periplasmic protein LptC</fullName>
    </submittedName>
</protein>
<dbReference type="Pfam" id="PF06835">
    <property type="entry name" value="LptC"/>
    <property type="match status" value="1"/>
</dbReference>
<dbReference type="RefSeq" id="WP_138238826.1">
    <property type="nucleotide sequence ID" value="NZ_VBRY01000004.1"/>
</dbReference>
<proteinExistence type="predicted"/>
<dbReference type="InterPro" id="IPR010664">
    <property type="entry name" value="LipoPS_assembly_LptC-rel"/>
</dbReference>
<dbReference type="AlphaFoldDB" id="A0A5R9GSL8"/>
<organism evidence="1 2">
    <name type="scientific">Mariprofundus erugo</name>
    <dbReference type="NCBI Taxonomy" id="2528639"/>
    <lineage>
        <taxon>Bacteria</taxon>
        <taxon>Pseudomonadati</taxon>
        <taxon>Pseudomonadota</taxon>
        <taxon>Candidatius Mariprofundia</taxon>
        <taxon>Mariprofundales</taxon>
        <taxon>Mariprofundaceae</taxon>
        <taxon>Mariprofundus</taxon>
    </lineage>
</organism>
<name>A0A5R9GSL8_9PROT</name>
<dbReference type="InterPro" id="IPR026265">
    <property type="entry name" value="LptC"/>
</dbReference>
<dbReference type="NCBIfam" id="TIGR04409">
    <property type="entry name" value="LptC_YrbK"/>
    <property type="match status" value="1"/>
</dbReference>
<accession>A0A5R9GSL8</accession>
<reference evidence="1 2" key="1">
    <citation type="journal article" date="2019" name="Appl. Environ. Microbiol.">
        <title>Environmental Evidence and Genomic Insight of Iron-oxidizing Bacteria Preference Towards More Corrosion Resistant Stainless Steel at Higher Salinities.</title>
        <authorList>
            <person name="Garrison C.E."/>
            <person name="Price K.A."/>
            <person name="Field E.K."/>
        </authorList>
    </citation>
    <scope>NUCLEOTIDE SEQUENCE [LARGE SCALE GENOMIC DNA]</scope>
    <source>
        <strain evidence="1 2">P3</strain>
    </source>
</reference>
<dbReference type="Proteomes" id="UP000306585">
    <property type="component" value="Unassembled WGS sequence"/>
</dbReference>
<dbReference type="EMBL" id="VBRY01000004">
    <property type="protein sequence ID" value="TLS67929.1"/>
    <property type="molecule type" value="Genomic_DNA"/>
</dbReference>
<evidence type="ECO:0000313" key="2">
    <source>
        <dbReference type="Proteomes" id="UP000306585"/>
    </source>
</evidence>
<dbReference type="Gene3D" id="2.60.450.10">
    <property type="entry name" value="Lipopolysaccharide (LPS) transport protein A like domain"/>
    <property type="match status" value="1"/>
</dbReference>